<dbReference type="EMBL" id="CAJJDP010000010">
    <property type="protein sequence ID" value="CAD8140109.1"/>
    <property type="molecule type" value="Genomic_DNA"/>
</dbReference>
<dbReference type="FunFam" id="2.10.25.10:FF:000001">
    <property type="entry name" value="Tenascin C"/>
    <property type="match status" value="1"/>
</dbReference>
<evidence type="ECO:0000256" key="11">
    <source>
        <dbReference type="PROSITE-ProRule" id="PRU00076"/>
    </source>
</evidence>
<dbReference type="GO" id="GO:0004222">
    <property type="term" value="F:metalloendopeptidase activity"/>
    <property type="evidence" value="ECO:0007669"/>
    <property type="project" value="InterPro"/>
</dbReference>
<dbReference type="Proteomes" id="UP000683925">
    <property type="component" value="Unassembled WGS sequence"/>
</dbReference>
<keyword evidence="3 10" id="KW-0479">Metal-binding</keyword>
<feature type="binding site" evidence="10">
    <location>
        <position position="235"/>
    </location>
    <ligand>
        <name>Zn(2+)</name>
        <dbReference type="ChEBI" id="CHEBI:29105"/>
        <note>catalytic</note>
    </ligand>
</feature>
<accession>A0A8S1SLF5</accession>
<dbReference type="GO" id="GO:0005737">
    <property type="term" value="C:cytoplasm"/>
    <property type="evidence" value="ECO:0007669"/>
    <property type="project" value="TreeGrafter"/>
</dbReference>
<keyword evidence="7 11" id="KW-1015">Disulfide bond</keyword>
<evidence type="ECO:0000256" key="7">
    <source>
        <dbReference type="ARBA" id="ARBA00023157"/>
    </source>
</evidence>
<evidence type="ECO:0000313" key="16">
    <source>
        <dbReference type="Proteomes" id="UP000683925"/>
    </source>
</evidence>
<dbReference type="Pfam" id="PF18720">
    <property type="entry name" value="EGF_Tenascin"/>
    <property type="match status" value="1"/>
</dbReference>
<proteinExistence type="inferred from homology"/>
<name>A0A8S1SLF5_PAROT</name>
<dbReference type="GO" id="GO:0046872">
    <property type="term" value="F:metal ion binding"/>
    <property type="evidence" value="ECO:0007669"/>
    <property type="project" value="UniProtKB-KW"/>
</dbReference>
<dbReference type="OMA" id="HETIHCL"/>
<evidence type="ECO:0000256" key="12">
    <source>
        <dbReference type="SAM" id="Phobius"/>
    </source>
</evidence>
<evidence type="ECO:0000256" key="9">
    <source>
        <dbReference type="PIRSR" id="PIRSR601577-1"/>
    </source>
</evidence>
<sequence length="538" mass="62570">MRIILYLIFYCSLCFAQEAQQFNSSNLNLTNLQWYPLRIYFQITKQIEQNYKLVELLKQVSIYFQKTLLVRRSQEEIDVQQIAYKMALDQLDEEVFMEQNNEFDTVIFVGVKNMTDYKAKCDSINFDSITKRPNVCQLYFKDGLQFGTTNFNHQKMLKTIIHETIHCLGLDKNVYQLFYNSSSGEFYKNLMPSNKTTELLQLNRSREYLKFYFGCGDIQGIEMENQGQEATAWKHFEQQIFLNDIMQGTHFDDIMISKLTLMFLQDTGFYQLAEHKADQIYYGKNRGCDFIKKRCDDHQFTEFCQIENQKGCSFTNSGVGSCQKSKLSGECKFFQVFEDYNCKDPSQMKLEQKIIQHFGYDSICVQGSLSNQKMFSSFSCQKFHCDVDDNMILTVGKLSVNCSLFDKLQGDAYYGNITCPSNSKIICQNDNYCPNHCNEKGVCVNKECICTHGYSGKDCSINCNGYRYKDQCLEKCPQNLYTYEQIKYCVGCPGNCKECSSFNNCTLCDDNYKLVSGFCDFTYSSILTLVILYLFLLQ</sequence>
<keyword evidence="13" id="KW-0732">Signal</keyword>
<evidence type="ECO:0000256" key="13">
    <source>
        <dbReference type="SAM" id="SignalP"/>
    </source>
</evidence>
<keyword evidence="12" id="KW-1133">Transmembrane helix</keyword>
<dbReference type="PROSITE" id="PS00022">
    <property type="entry name" value="EGF_1"/>
    <property type="match status" value="1"/>
</dbReference>
<feature type="disulfide bond" evidence="11">
    <location>
        <begin position="450"/>
        <end position="459"/>
    </location>
</feature>
<dbReference type="GO" id="GO:0016020">
    <property type="term" value="C:membrane"/>
    <property type="evidence" value="ECO:0007669"/>
    <property type="project" value="InterPro"/>
</dbReference>
<feature type="binding site" evidence="10">
    <location>
        <position position="166"/>
    </location>
    <ligand>
        <name>Zn(2+)</name>
        <dbReference type="ChEBI" id="CHEBI:29105"/>
        <note>catalytic</note>
    </ligand>
</feature>
<evidence type="ECO:0000256" key="3">
    <source>
        <dbReference type="ARBA" id="ARBA00022723"/>
    </source>
</evidence>
<feature type="active site" evidence="9">
    <location>
        <position position="163"/>
    </location>
</feature>
<keyword evidence="5 10" id="KW-0862">Zinc</keyword>
<dbReference type="AlphaFoldDB" id="A0A8S1SLF5"/>
<evidence type="ECO:0000256" key="6">
    <source>
        <dbReference type="ARBA" id="ARBA00023049"/>
    </source>
</evidence>
<dbReference type="GO" id="GO:0007155">
    <property type="term" value="P:cell adhesion"/>
    <property type="evidence" value="ECO:0007669"/>
    <property type="project" value="InterPro"/>
</dbReference>
<evidence type="ECO:0000256" key="1">
    <source>
        <dbReference type="ARBA" id="ARBA00005860"/>
    </source>
</evidence>
<comment type="cofactor">
    <cofactor evidence="10">
        <name>Zn(2+)</name>
        <dbReference type="ChEBI" id="CHEBI:29105"/>
    </cofactor>
    <text evidence="10">Binds 1 zinc ion per subunit.</text>
</comment>
<feature type="domain" description="EGF-like" evidence="14">
    <location>
        <begin position="429"/>
        <end position="460"/>
    </location>
</feature>
<dbReference type="InterPro" id="IPR000742">
    <property type="entry name" value="EGF"/>
</dbReference>
<dbReference type="InterPro" id="IPR001577">
    <property type="entry name" value="Peptidase_M8"/>
</dbReference>
<feature type="transmembrane region" description="Helical" evidence="12">
    <location>
        <begin position="514"/>
        <end position="536"/>
    </location>
</feature>
<evidence type="ECO:0000256" key="2">
    <source>
        <dbReference type="ARBA" id="ARBA00022670"/>
    </source>
</evidence>
<reference evidence="15" key="1">
    <citation type="submission" date="2021-01" db="EMBL/GenBank/DDBJ databases">
        <authorList>
            <consortium name="Genoscope - CEA"/>
            <person name="William W."/>
        </authorList>
    </citation>
    <scope>NUCLEOTIDE SEQUENCE</scope>
</reference>
<evidence type="ECO:0000256" key="5">
    <source>
        <dbReference type="ARBA" id="ARBA00022833"/>
    </source>
</evidence>
<dbReference type="Pfam" id="PF01457">
    <property type="entry name" value="Peptidase_M8"/>
    <property type="match status" value="1"/>
</dbReference>
<dbReference type="OrthoDB" id="311195at2759"/>
<keyword evidence="8" id="KW-0325">Glycoprotein</keyword>
<keyword evidence="11" id="KW-0245">EGF-like domain</keyword>
<keyword evidence="16" id="KW-1185">Reference proteome</keyword>
<dbReference type="InterPro" id="IPR041161">
    <property type="entry name" value="EGF_Tenascin"/>
</dbReference>
<evidence type="ECO:0000256" key="4">
    <source>
        <dbReference type="ARBA" id="ARBA00022801"/>
    </source>
</evidence>
<evidence type="ECO:0000259" key="14">
    <source>
        <dbReference type="PROSITE" id="PS50026"/>
    </source>
</evidence>
<evidence type="ECO:0000313" key="15">
    <source>
        <dbReference type="EMBL" id="CAD8140109.1"/>
    </source>
</evidence>
<dbReference type="FunFam" id="3.90.132.10:FF:000001">
    <property type="entry name" value="leishmanolysin-like peptidase isoform X2"/>
    <property type="match status" value="1"/>
</dbReference>
<keyword evidence="12" id="KW-0812">Transmembrane</keyword>
<protein>
    <recommendedName>
        <fullName evidence="14">EGF-like domain-containing protein</fullName>
    </recommendedName>
</protein>
<dbReference type="PANTHER" id="PTHR10942:SF0">
    <property type="entry name" value="LEISHMANOLYSIN-LIKE PEPTIDASE"/>
    <property type="match status" value="1"/>
</dbReference>
<keyword evidence="2" id="KW-0645">Protease</keyword>
<dbReference type="PROSITE" id="PS50026">
    <property type="entry name" value="EGF_3"/>
    <property type="match status" value="1"/>
</dbReference>
<feature type="chain" id="PRO_5035749000" description="EGF-like domain-containing protein" evidence="13">
    <location>
        <begin position="17"/>
        <end position="538"/>
    </location>
</feature>
<evidence type="ECO:0000256" key="10">
    <source>
        <dbReference type="PIRSR" id="PIRSR601577-2"/>
    </source>
</evidence>
<gene>
    <name evidence="15" type="ORF">POCTA_138.1.T0110233</name>
</gene>
<dbReference type="PANTHER" id="PTHR10942">
    <property type="entry name" value="LEISHMANOLYSIN-LIKE PEPTIDASE"/>
    <property type="match status" value="1"/>
</dbReference>
<evidence type="ECO:0000256" key="8">
    <source>
        <dbReference type="ARBA" id="ARBA00023180"/>
    </source>
</evidence>
<feature type="disulfide bond" evidence="11">
    <location>
        <begin position="433"/>
        <end position="443"/>
    </location>
</feature>
<comment type="caution">
    <text evidence="15">The sequence shown here is derived from an EMBL/GenBank/DDBJ whole genome shotgun (WGS) entry which is preliminary data.</text>
</comment>
<comment type="similarity">
    <text evidence="1">Belongs to the peptidase M8 family.</text>
</comment>
<keyword evidence="12" id="KW-0472">Membrane</keyword>
<keyword evidence="6 10" id="KW-0482">Metalloprotease</keyword>
<organism evidence="15 16">
    <name type="scientific">Paramecium octaurelia</name>
    <dbReference type="NCBI Taxonomy" id="43137"/>
    <lineage>
        <taxon>Eukaryota</taxon>
        <taxon>Sar</taxon>
        <taxon>Alveolata</taxon>
        <taxon>Ciliophora</taxon>
        <taxon>Intramacronucleata</taxon>
        <taxon>Oligohymenophorea</taxon>
        <taxon>Peniculida</taxon>
        <taxon>Parameciidae</taxon>
        <taxon>Paramecium</taxon>
    </lineage>
</organism>
<comment type="caution">
    <text evidence="11">Lacks conserved residue(s) required for the propagation of feature annotation.</text>
</comment>
<dbReference type="GO" id="GO:0006508">
    <property type="term" value="P:proteolysis"/>
    <property type="evidence" value="ECO:0007669"/>
    <property type="project" value="UniProtKB-KW"/>
</dbReference>
<keyword evidence="4" id="KW-0378">Hydrolase</keyword>
<feature type="binding site" evidence="10">
    <location>
        <position position="162"/>
    </location>
    <ligand>
        <name>Zn(2+)</name>
        <dbReference type="ChEBI" id="CHEBI:29105"/>
        <note>catalytic</note>
    </ligand>
</feature>
<feature type="signal peptide" evidence="13">
    <location>
        <begin position="1"/>
        <end position="16"/>
    </location>
</feature>